<keyword evidence="1" id="KW-0175">Coiled coil</keyword>
<dbReference type="EMBL" id="JAFHDT010000002">
    <property type="protein sequence ID" value="KAI7812659.1"/>
    <property type="molecule type" value="Genomic_DNA"/>
</dbReference>
<evidence type="ECO:0000256" key="1">
    <source>
        <dbReference type="SAM" id="Coils"/>
    </source>
</evidence>
<evidence type="ECO:0000313" key="3">
    <source>
        <dbReference type="EMBL" id="KAI7812659.1"/>
    </source>
</evidence>
<protein>
    <submittedName>
        <fullName evidence="3">Uncharacterized protein</fullName>
    </submittedName>
</protein>
<organism evidence="3 4">
    <name type="scientific">Triplophysa rosa</name>
    <name type="common">Cave loach</name>
    <dbReference type="NCBI Taxonomy" id="992332"/>
    <lineage>
        <taxon>Eukaryota</taxon>
        <taxon>Metazoa</taxon>
        <taxon>Chordata</taxon>
        <taxon>Craniata</taxon>
        <taxon>Vertebrata</taxon>
        <taxon>Euteleostomi</taxon>
        <taxon>Actinopterygii</taxon>
        <taxon>Neopterygii</taxon>
        <taxon>Teleostei</taxon>
        <taxon>Ostariophysi</taxon>
        <taxon>Cypriniformes</taxon>
        <taxon>Nemacheilidae</taxon>
        <taxon>Triplophysa</taxon>
    </lineage>
</organism>
<evidence type="ECO:0000313" key="4">
    <source>
        <dbReference type="Proteomes" id="UP001059041"/>
    </source>
</evidence>
<proteinExistence type="predicted"/>
<feature type="compositionally biased region" description="Basic and acidic residues" evidence="2">
    <location>
        <begin position="32"/>
        <end position="42"/>
    </location>
</feature>
<accession>A0A9W7X2K9</accession>
<dbReference type="Proteomes" id="UP001059041">
    <property type="component" value="Linkage Group LG2"/>
</dbReference>
<feature type="coiled-coil region" evidence="1">
    <location>
        <begin position="204"/>
        <end position="238"/>
    </location>
</feature>
<comment type="caution">
    <text evidence="3">The sequence shown here is derived from an EMBL/GenBank/DDBJ whole genome shotgun (WGS) entry which is preliminary data.</text>
</comment>
<evidence type="ECO:0000256" key="2">
    <source>
        <dbReference type="SAM" id="MobiDB-lite"/>
    </source>
</evidence>
<keyword evidence="4" id="KW-1185">Reference proteome</keyword>
<feature type="region of interest" description="Disordered" evidence="2">
    <location>
        <begin position="1"/>
        <end position="44"/>
    </location>
</feature>
<dbReference type="AlphaFoldDB" id="A0A9W7X2K9"/>
<feature type="coiled-coil region" evidence="1">
    <location>
        <begin position="76"/>
        <end position="119"/>
    </location>
</feature>
<reference evidence="3" key="1">
    <citation type="submission" date="2021-02" db="EMBL/GenBank/DDBJ databases">
        <title>Comparative genomics reveals that relaxation of natural selection precedes convergent phenotypic evolution of cavefish.</title>
        <authorList>
            <person name="Peng Z."/>
        </authorList>
    </citation>
    <scope>NUCLEOTIDE SEQUENCE</scope>
    <source>
        <tissue evidence="3">Muscle</tissue>
    </source>
</reference>
<sequence>MQGRGSPVRKMEVSASMSLQRDTDVEQTEPPYEGKDEEELRRSVRKRIPTDRMLVYQGEEAQKAEKRFGHLYDQWKVEARKAREQLKSDISESELATLIDTLEKERDNVMNRYEKVRVHKTPSSETRRRIDACEAVTKDIVKIAFERISGIDGHFDDARVRQGLCELLDRDYARSVYGSTVSNSRSSSTSSVPISQSTARSMVLLLEEKQRRDLDAQKEELERLRAGKEIRAARARLDVYNQEANIKSADNHHVKQTPNNKTSSPPPNADVSYLAQAVQDSMTLNRLPTPEPTVFNGDPIHFIE</sequence>
<name>A0A9W7X2K9_TRIRA</name>
<gene>
    <name evidence="3" type="ORF">IRJ41_006686</name>
</gene>
<feature type="region of interest" description="Disordered" evidence="2">
    <location>
        <begin position="244"/>
        <end position="270"/>
    </location>
</feature>